<dbReference type="PROSITE" id="PS50112">
    <property type="entry name" value="PAS"/>
    <property type="match status" value="2"/>
</dbReference>
<organism evidence="9">
    <name type="scientific">Cymbomonas sp. BC-2016</name>
    <dbReference type="NCBI Taxonomy" id="1799572"/>
    <lineage>
        <taxon>Eukaryota</taxon>
        <taxon>Viridiplantae</taxon>
        <taxon>Chlorophyta</taxon>
        <taxon>Pyramimonadophyceae</taxon>
        <taxon>Pyramimonadales</taxon>
        <taxon>Pyramimonadaceae</taxon>
        <taxon>Cymbomonas</taxon>
    </lineage>
</organism>
<evidence type="ECO:0000256" key="6">
    <source>
        <dbReference type="SAM" id="MobiDB-lite"/>
    </source>
</evidence>
<keyword evidence="3" id="KW-0285">Flavoprotein</keyword>
<proteinExistence type="evidence at transcript level"/>
<dbReference type="EMBL" id="KU701739">
    <property type="protein sequence ID" value="AML79293.1"/>
    <property type="molecule type" value="mRNA"/>
</dbReference>
<dbReference type="Gene3D" id="3.30.450.20">
    <property type="entry name" value="PAS domain"/>
    <property type="match status" value="2"/>
</dbReference>
<dbReference type="Pfam" id="PF13426">
    <property type="entry name" value="PAS_9"/>
    <property type="match status" value="2"/>
</dbReference>
<dbReference type="GO" id="GO:0009881">
    <property type="term" value="F:photoreceptor activity"/>
    <property type="evidence" value="ECO:0007669"/>
    <property type="project" value="UniProtKB-KW"/>
</dbReference>
<dbReference type="PANTHER" id="PTHR47429:SF2">
    <property type="entry name" value="PROTEIN TWIN LOV 1"/>
    <property type="match status" value="1"/>
</dbReference>
<evidence type="ECO:0000256" key="2">
    <source>
        <dbReference type="ARBA" id="ARBA00022606"/>
    </source>
</evidence>
<dbReference type="InterPro" id="IPR000700">
    <property type="entry name" value="PAS-assoc_C"/>
</dbReference>
<dbReference type="InterPro" id="IPR000014">
    <property type="entry name" value="PAS"/>
</dbReference>
<protein>
    <submittedName>
        <fullName evidence="9">Putative LOV domain-containing protein</fullName>
    </submittedName>
</protein>
<keyword evidence="1" id="KW-0600">Photoreceptor protein</keyword>
<evidence type="ECO:0000256" key="1">
    <source>
        <dbReference type="ARBA" id="ARBA00022543"/>
    </source>
</evidence>
<dbReference type="SMART" id="SM00091">
    <property type="entry name" value="PAS"/>
    <property type="match status" value="2"/>
</dbReference>
<dbReference type="PANTHER" id="PTHR47429">
    <property type="entry name" value="PROTEIN TWIN LOV 1"/>
    <property type="match status" value="1"/>
</dbReference>
<feature type="domain" description="PAC" evidence="8">
    <location>
        <begin position="258"/>
        <end position="312"/>
    </location>
</feature>
<accession>A0A126X3M3</accession>
<dbReference type="InterPro" id="IPR001610">
    <property type="entry name" value="PAC"/>
</dbReference>
<dbReference type="GO" id="GO:0005634">
    <property type="term" value="C:nucleus"/>
    <property type="evidence" value="ECO:0007669"/>
    <property type="project" value="TreeGrafter"/>
</dbReference>
<keyword evidence="4" id="KW-0288">FMN</keyword>
<dbReference type="PROSITE" id="PS50113">
    <property type="entry name" value="PAC"/>
    <property type="match status" value="1"/>
</dbReference>
<reference evidence="9" key="1">
    <citation type="journal article" date="2016" name="Proc. Natl. Acad. Sci. U.S.A.">
        <title>Functional and topological diversity of LOV domain photoreceptors.</title>
        <authorList>
            <person name="Glantz S.T."/>
            <person name="Carpenter E.J."/>
            <person name="Melkonian M."/>
            <person name="Gardner K.H."/>
            <person name="Boyden E.S."/>
            <person name="Wong G.K."/>
            <person name="Chow B.Y."/>
        </authorList>
    </citation>
    <scope>NUCLEOTIDE SEQUENCE</scope>
    <source>
        <strain evidence="9">XIVI_2010998</strain>
    </source>
</reference>
<feature type="domain" description="PAS" evidence="7">
    <location>
        <begin position="3"/>
        <end position="76"/>
    </location>
</feature>
<sequence length="369" mass="40092">MVDSDELQALLNNPSLAFVVSDARLPDLPIVYASQGFYDVTGFSDQEVLGQNCRFLQGPGTEKNKVMEIRDAIREEREVTVQLLNYHKDKTPFQNIFHLAPVRDQSSGHVAYYIGVQMKVEESSTDMEADKEEVLQKQRYSTLLEAPETSKAEVLALRSALSNGRLSSTAPASTTASVASSSNVNSNLLRALNKVGQSFVLSDPNLPDTPIVHASQAFLDMTGYSAAETLGRNCRFLQGPDTDPAASQKLGQAVREHKSCTTRILNYKKDGTPFWNYIHISPVRDALGKVVFFVGVQYEMQSPCQGPGAAGLEVMRDEEQGSDSLRPTDPNAAKTHKGAVGQVRIAVRSLACGGLKKSPATLSPQVATS</sequence>
<evidence type="ECO:0000259" key="7">
    <source>
        <dbReference type="PROSITE" id="PS50112"/>
    </source>
</evidence>
<keyword evidence="2" id="KW-0716">Sensory transduction</keyword>
<dbReference type="AlphaFoldDB" id="A0A126X3M3"/>
<dbReference type="GO" id="GO:0009637">
    <property type="term" value="P:response to blue light"/>
    <property type="evidence" value="ECO:0007669"/>
    <property type="project" value="UniProtKB-ARBA"/>
</dbReference>
<keyword evidence="1" id="KW-0675">Receptor</keyword>
<dbReference type="NCBIfam" id="TIGR00229">
    <property type="entry name" value="sensory_box"/>
    <property type="match status" value="1"/>
</dbReference>
<dbReference type="CDD" id="cd00130">
    <property type="entry name" value="PAS"/>
    <property type="match status" value="2"/>
</dbReference>
<evidence type="ECO:0000256" key="3">
    <source>
        <dbReference type="ARBA" id="ARBA00022630"/>
    </source>
</evidence>
<dbReference type="InterPro" id="IPR035965">
    <property type="entry name" value="PAS-like_dom_sf"/>
</dbReference>
<evidence type="ECO:0000256" key="4">
    <source>
        <dbReference type="ARBA" id="ARBA00022643"/>
    </source>
</evidence>
<evidence type="ECO:0000313" key="9">
    <source>
        <dbReference type="EMBL" id="AML79293.1"/>
    </source>
</evidence>
<feature type="domain" description="PAS" evidence="7">
    <location>
        <begin position="184"/>
        <end position="257"/>
    </location>
</feature>
<evidence type="ECO:0000259" key="8">
    <source>
        <dbReference type="PROSITE" id="PS50113"/>
    </source>
</evidence>
<keyword evidence="5" id="KW-0157">Chromophore</keyword>
<name>A0A126X3M3_9CHLO</name>
<dbReference type="SMART" id="SM00086">
    <property type="entry name" value="PAC"/>
    <property type="match status" value="2"/>
</dbReference>
<dbReference type="SUPFAM" id="SSF55785">
    <property type="entry name" value="PYP-like sensor domain (PAS domain)"/>
    <property type="match status" value="2"/>
</dbReference>
<evidence type="ECO:0000256" key="5">
    <source>
        <dbReference type="ARBA" id="ARBA00022991"/>
    </source>
</evidence>
<feature type="region of interest" description="Disordered" evidence="6">
    <location>
        <begin position="319"/>
        <end position="339"/>
    </location>
</feature>